<dbReference type="SFLD" id="SFLDG01135">
    <property type="entry name" value="C1.5.6:_HAD__Beta-PGM__Phospha"/>
    <property type="match status" value="1"/>
</dbReference>
<dbReference type="SFLD" id="SFLDG01129">
    <property type="entry name" value="C1.5:_HAD__Beta-PGM__Phosphata"/>
    <property type="match status" value="1"/>
</dbReference>
<dbReference type="AlphaFoldDB" id="A0A7W3T370"/>
<dbReference type="Gene3D" id="1.10.150.240">
    <property type="entry name" value="Putative phosphatase, domain 2"/>
    <property type="match status" value="1"/>
</dbReference>
<dbReference type="InterPro" id="IPR036412">
    <property type="entry name" value="HAD-like_sf"/>
</dbReference>
<dbReference type="PANTHER" id="PTHR43434:SF1">
    <property type="entry name" value="PHOSPHOGLYCOLATE PHOSPHATASE"/>
    <property type="match status" value="1"/>
</dbReference>
<evidence type="ECO:0000313" key="2">
    <source>
        <dbReference type="Proteomes" id="UP000530234"/>
    </source>
</evidence>
<evidence type="ECO:0000313" key="1">
    <source>
        <dbReference type="EMBL" id="MBB0229751.1"/>
    </source>
</evidence>
<dbReference type="InterPro" id="IPR023214">
    <property type="entry name" value="HAD_sf"/>
</dbReference>
<dbReference type="InterPro" id="IPR006439">
    <property type="entry name" value="HAD-SF_hydro_IA"/>
</dbReference>
<dbReference type="Pfam" id="PF00702">
    <property type="entry name" value="Hydrolase"/>
    <property type="match status" value="1"/>
</dbReference>
<keyword evidence="1" id="KW-0378">Hydrolase</keyword>
<dbReference type="PANTHER" id="PTHR43434">
    <property type="entry name" value="PHOSPHOGLYCOLATE PHOSPHATASE"/>
    <property type="match status" value="1"/>
</dbReference>
<sequence length="223" mass="24154">MASPVELVIFDCDGVLVDSERIALRINVELGAELGWTMDEEEILDRFLGRSGAAVRAQIAERLGEAGATEWDQRYQERLHAAIPTELTPVPGIRSALDALAHREERGELRTCIASSGDHAKMRLTLGTTGLYPRFEGRIFSTTEVARGKPAPDLFLHAARRMGAEPASCVVVEDSHHGVNAARAAGMRSLGYAGGLTRPERLAGPDTIVFEDMARLPELIAGL</sequence>
<dbReference type="NCBIfam" id="TIGR01509">
    <property type="entry name" value="HAD-SF-IA-v3"/>
    <property type="match status" value="1"/>
</dbReference>
<reference evidence="2" key="1">
    <citation type="submission" date="2019-10" db="EMBL/GenBank/DDBJ databases">
        <title>Streptomyces sp. nov., a novel actinobacterium isolated from alkaline environment.</title>
        <authorList>
            <person name="Golinska P."/>
        </authorList>
    </citation>
    <scope>NUCLEOTIDE SEQUENCE [LARGE SCALE GENOMIC DNA]</scope>
    <source>
        <strain evidence="2">DSM 42108</strain>
    </source>
</reference>
<keyword evidence="2" id="KW-1185">Reference proteome</keyword>
<dbReference type="GO" id="GO:0005829">
    <property type="term" value="C:cytosol"/>
    <property type="evidence" value="ECO:0007669"/>
    <property type="project" value="TreeGrafter"/>
</dbReference>
<dbReference type="EMBL" id="VKHS01000165">
    <property type="protein sequence ID" value="MBB0229751.1"/>
    <property type="molecule type" value="Genomic_DNA"/>
</dbReference>
<dbReference type="InterPro" id="IPR050155">
    <property type="entry name" value="HAD-like_hydrolase_sf"/>
</dbReference>
<organism evidence="1 2">
    <name type="scientific">Streptomyces calidiresistens</name>
    <dbReference type="NCBI Taxonomy" id="1485586"/>
    <lineage>
        <taxon>Bacteria</taxon>
        <taxon>Bacillati</taxon>
        <taxon>Actinomycetota</taxon>
        <taxon>Actinomycetes</taxon>
        <taxon>Kitasatosporales</taxon>
        <taxon>Streptomycetaceae</taxon>
        <taxon>Streptomyces</taxon>
    </lineage>
</organism>
<dbReference type="InterPro" id="IPR023198">
    <property type="entry name" value="PGP-like_dom2"/>
</dbReference>
<dbReference type="CDD" id="cd07526">
    <property type="entry name" value="HAD_BPGM_like"/>
    <property type="match status" value="1"/>
</dbReference>
<dbReference type="SFLD" id="SFLDS00003">
    <property type="entry name" value="Haloacid_Dehalogenase"/>
    <property type="match status" value="1"/>
</dbReference>
<dbReference type="Proteomes" id="UP000530234">
    <property type="component" value="Unassembled WGS sequence"/>
</dbReference>
<dbReference type="RefSeq" id="WP_182662555.1">
    <property type="nucleotide sequence ID" value="NZ_VKHS01000165.1"/>
</dbReference>
<dbReference type="GO" id="GO:0006281">
    <property type="term" value="P:DNA repair"/>
    <property type="evidence" value="ECO:0007669"/>
    <property type="project" value="TreeGrafter"/>
</dbReference>
<accession>A0A7W3T370</accession>
<dbReference type="Gene3D" id="3.40.50.1000">
    <property type="entry name" value="HAD superfamily/HAD-like"/>
    <property type="match status" value="1"/>
</dbReference>
<protein>
    <submittedName>
        <fullName evidence="1">HAD-IA family hydrolase</fullName>
    </submittedName>
</protein>
<gene>
    <name evidence="1" type="ORF">FOE67_09525</name>
</gene>
<name>A0A7W3T370_9ACTN</name>
<proteinExistence type="predicted"/>
<dbReference type="SUPFAM" id="SSF56784">
    <property type="entry name" value="HAD-like"/>
    <property type="match status" value="1"/>
</dbReference>
<comment type="caution">
    <text evidence="1">The sequence shown here is derived from an EMBL/GenBank/DDBJ whole genome shotgun (WGS) entry which is preliminary data.</text>
</comment>
<dbReference type="GO" id="GO:0008967">
    <property type="term" value="F:phosphoglycolate phosphatase activity"/>
    <property type="evidence" value="ECO:0007669"/>
    <property type="project" value="TreeGrafter"/>
</dbReference>